<sequence length="139" mass="16093">MLLTKFDPFREFTNMQKMFEVFNVPVESSLGTFTPKVNTREGEFAYHVDVDLPGVKKDDIKIDVHDNILIIQGERNYKEETKKEDYYKVETSFGKFQRQFTLPENVDIENISASGNDGVLEVVIPKLEKAIEKKTIEVK</sequence>
<dbReference type="EMBL" id="PDKO01000003">
    <property type="protein sequence ID" value="RXJ63678.1"/>
    <property type="molecule type" value="Genomic_DNA"/>
</dbReference>
<dbReference type="CDD" id="cd06464">
    <property type="entry name" value="ACD_sHsps-like"/>
    <property type="match status" value="1"/>
</dbReference>
<name>A0A4V1LQ71_9BACT</name>
<evidence type="ECO:0000259" key="3">
    <source>
        <dbReference type="PROSITE" id="PS01031"/>
    </source>
</evidence>
<dbReference type="OrthoDB" id="9811615at2"/>
<dbReference type="STRING" id="877500.GCA_000935065_00089"/>
<gene>
    <name evidence="4" type="ORF">CRV06_05675</name>
</gene>
<reference evidence="4 5" key="1">
    <citation type="submission" date="2017-10" db="EMBL/GenBank/DDBJ databases">
        <title>Genomics of the genus Arcobacter.</title>
        <authorList>
            <person name="Perez-Cataluna A."/>
            <person name="Figueras M.J."/>
        </authorList>
    </citation>
    <scope>NUCLEOTIDE SEQUENCE [LARGE SCALE GENOMIC DNA]</scope>
    <source>
        <strain evidence="4 5">DSM 24636</strain>
    </source>
</reference>
<evidence type="ECO:0000313" key="4">
    <source>
        <dbReference type="EMBL" id="RXJ63678.1"/>
    </source>
</evidence>
<dbReference type="Proteomes" id="UP000290191">
    <property type="component" value="Unassembled WGS sequence"/>
</dbReference>
<dbReference type="InterPro" id="IPR031107">
    <property type="entry name" value="Small_HSP"/>
</dbReference>
<dbReference type="AlphaFoldDB" id="A0A4V1LQ71"/>
<keyword evidence="5" id="KW-1185">Reference proteome</keyword>
<evidence type="ECO:0000256" key="1">
    <source>
        <dbReference type="PROSITE-ProRule" id="PRU00285"/>
    </source>
</evidence>
<dbReference type="PANTHER" id="PTHR11527">
    <property type="entry name" value="HEAT-SHOCK PROTEIN 20 FAMILY MEMBER"/>
    <property type="match status" value="1"/>
</dbReference>
<dbReference type="Gene3D" id="2.60.40.790">
    <property type="match status" value="1"/>
</dbReference>
<proteinExistence type="inferred from homology"/>
<protein>
    <submittedName>
        <fullName evidence="4">Hsp20/alpha crystallin family protein</fullName>
    </submittedName>
</protein>
<feature type="domain" description="SHSP" evidence="3">
    <location>
        <begin position="28"/>
        <end position="139"/>
    </location>
</feature>
<accession>A0A4V1LQ71</accession>
<comment type="similarity">
    <text evidence="1 2">Belongs to the small heat shock protein (HSP20) family.</text>
</comment>
<evidence type="ECO:0000313" key="5">
    <source>
        <dbReference type="Proteomes" id="UP000290191"/>
    </source>
</evidence>
<dbReference type="SUPFAM" id="SSF49764">
    <property type="entry name" value="HSP20-like chaperones"/>
    <property type="match status" value="1"/>
</dbReference>
<dbReference type="PROSITE" id="PS01031">
    <property type="entry name" value="SHSP"/>
    <property type="match status" value="1"/>
</dbReference>
<dbReference type="InterPro" id="IPR002068">
    <property type="entry name" value="A-crystallin/Hsp20_dom"/>
</dbReference>
<organism evidence="4 5">
    <name type="scientific">Halarcobacter anaerophilus</name>
    <dbReference type="NCBI Taxonomy" id="877500"/>
    <lineage>
        <taxon>Bacteria</taxon>
        <taxon>Pseudomonadati</taxon>
        <taxon>Campylobacterota</taxon>
        <taxon>Epsilonproteobacteria</taxon>
        <taxon>Campylobacterales</taxon>
        <taxon>Arcobacteraceae</taxon>
        <taxon>Halarcobacter</taxon>
    </lineage>
</organism>
<dbReference type="Pfam" id="PF00011">
    <property type="entry name" value="HSP20"/>
    <property type="match status" value="1"/>
</dbReference>
<evidence type="ECO:0000256" key="2">
    <source>
        <dbReference type="RuleBase" id="RU003616"/>
    </source>
</evidence>
<comment type="caution">
    <text evidence="4">The sequence shown here is derived from an EMBL/GenBank/DDBJ whole genome shotgun (WGS) entry which is preliminary data.</text>
</comment>
<dbReference type="InterPro" id="IPR008978">
    <property type="entry name" value="HSP20-like_chaperone"/>
</dbReference>